<proteinExistence type="predicted"/>
<comment type="caution">
    <text evidence="2">The sequence shown here is derived from an EMBL/GenBank/DDBJ whole genome shotgun (WGS) entry which is preliminary data.</text>
</comment>
<protein>
    <submittedName>
        <fullName evidence="2">Uncharacterized protein</fullName>
    </submittedName>
</protein>
<name>A0A662YXJ9_ACIRT</name>
<sequence>MFIHQDPLAPHRPKESREVGSPPQQQEQSDSERSPSVTALVNCFEPVPAGTPNSGDLQDEGEPHTLASPGAKGGDIAGFSPTKELLACEMLPMLPGSEGSTLHECCKRLQCTSIHRAHGGATSLSSVLALSRYSGLLYL</sequence>
<dbReference type="Proteomes" id="UP000289886">
    <property type="component" value="Unassembled WGS sequence"/>
</dbReference>
<dbReference type="AlphaFoldDB" id="A0A662YXJ9"/>
<keyword evidence="3" id="KW-1185">Reference proteome</keyword>
<organism evidence="2 3">
    <name type="scientific">Acipenser ruthenus</name>
    <name type="common">Sterlet sturgeon</name>
    <dbReference type="NCBI Taxonomy" id="7906"/>
    <lineage>
        <taxon>Eukaryota</taxon>
        <taxon>Metazoa</taxon>
        <taxon>Chordata</taxon>
        <taxon>Craniata</taxon>
        <taxon>Vertebrata</taxon>
        <taxon>Euteleostomi</taxon>
        <taxon>Actinopterygii</taxon>
        <taxon>Chondrostei</taxon>
        <taxon>Acipenseriformes</taxon>
        <taxon>Acipenseridae</taxon>
        <taxon>Acipenser</taxon>
    </lineage>
</organism>
<evidence type="ECO:0000313" key="3">
    <source>
        <dbReference type="Proteomes" id="UP000289886"/>
    </source>
</evidence>
<evidence type="ECO:0000313" key="2">
    <source>
        <dbReference type="EMBL" id="RXN01451.1"/>
    </source>
</evidence>
<reference evidence="2 3" key="1">
    <citation type="submission" date="2019-01" db="EMBL/GenBank/DDBJ databases">
        <title>Draft Genome and Complete Hox-Cluster Characterization of the Sterlet Sturgeon (Acipenser ruthenus).</title>
        <authorList>
            <person name="Wei Q."/>
        </authorList>
    </citation>
    <scope>NUCLEOTIDE SEQUENCE [LARGE SCALE GENOMIC DNA]</scope>
    <source>
        <strain evidence="2">WHYD16114868_AA</strain>
        <tissue evidence="2">Blood</tissue>
    </source>
</reference>
<feature type="region of interest" description="Disordered" evidence="1">
    <location>
        <begin position="1"/>
        <end position="76"/>
    </location>
</feature>
<gene>
    <name evidence="2" type="ORF">EOD39_6787</name>
</gene>
<dbReference type="EMBL" id="SCEB01000046">
    <property type="protein sequence ID" value="RXN01451.1"/>
    <property type="molecule type" value="Genomic_DNA"/>
</dbReference>
<accession>A0A662YXJ9</accession>
<evidence type="ECO:0000256" key="1">
    <source>
        <dbReference type="SAM" id="MobiDB-lite"/>
    </source>
</evidence>